<comment type="caution">
    <text evidence="4">The sequence shown here is derived from an EMBL/GenBank/DDBJ whole genome shotgun (WGS) entry which is preliminary data.</text>
</comment>
<keyword evidence="1" id="KW-1133">Transmembrane helix</keyword>
<dbReference type="Proteomes" id="UP000667650">
    <property type="component" value="Unassembled WGS sequence"/>
</dbReference>
<dbReference type="AlphaFoldDB" id="A0A964WY31"/>
<dbReference type="PANTHER" id="PTHR30273:SF2">
    <property type="entry name" value="PROTEIN FECR"/>
    <property type="match status" value="1"/>
</dbReference>
<evidence type="ECO:0000259" key="3">
    <source>
        <dbReference type="Pfam" id="PF16344"/>
    </source>
</evidence>
<keyword evidence="1" id="KW-0472">Membrane</keyword>
<protein>
    <submittedName>
        <fullName evidence="4">FecR family protein</fullName>
    </submittedName>
</protein>
<dbReference type="Gene3D" id="2.60.120.1440">
    <property type="match status" value="1"/>
</dbReference>
<accession>A0A964WY31</accession>
<evidence type="ECO:0000313" key="4">
    <source>
        <dbReference type="EMBL" id="NAY92393.1"/>
    </source>
</evidence>
<dbReference type="PIRSF" id="PIRSF018266">
    <property type="entry name" value="FecR"/>
    <property type="match status" value="1"/>
</dbReference>
<organism evidence="4 5">
    <name type="scientific">Flagellimonas ochracea</name>
    <dbReference type="NCBI Taxonomy" id="2696472"/>
    <lineage>
        <taxon>Bacteria</taxon>
        <taxon>Pseudomonadati</taxon>
        <taxon>Bacteroidota</taxon>
        <taxon>Flavobacteriia</taxon>
        <taxon>Flavobacteriales</taxon>
        <taxon>Flavobacteriaceae</taxon>
        <taxon>Flagellimonas</taxon>
    </lineage>
</organism>
<dbReference type="GO" id="GO:0016989">
    <property type="term" value="F:sigma factor antagonist activity"/>
    <property type="evidence" value="ECO:0007669"/>
    <property type="project" value="TreeGrafter"/>
</dbReference>
<dbReference type="RefSeq" id="WP_166523814.1">
    <property type="nucleotide sequence ID" value="NZ_JAAABI010000003.1"/>
</dbReference>
<dbReference type="Pfam" id="PF16344">
    <property type="entry name" value="FecR_C"/>
    <property type="match status" value="1"/>
</dbReference>
<dbReference type="InterPro" id="IPR012373">
    <property type="entry name" value="Ferrdict_sens_TM"/>
</dbReference>
<feature type="transmembrane region" description="Helical" evidence="1">
    <location>
        <begin position="76"/>
        <end position="95"/>
    </location>
</feature>
<evidence type="ECO:0000313" key="5">
    <source>
        <dbReference type="Proteomes" id="UP000667650"/>
    </source>
</evidence>
<dbReference type="Gene3D" id="3.55.50.30">
    <property type="match status" value="1"/>
</dbReference>
<sequence>MDQENLIHKWLLDDLSGKESKAFDELEDASFYKEIIEDAARFKASNFSTVDDFETFRDRFMVPDSKVKKLQWHKPILRVASVVAVVFGLYYFFLFNDVTKVNTMVAEKTTIELPDASQVVVNALSEVSFNENGWEKKREIKLEGEAFFDVAKGAKFDVVTPEGTVSVLGTEFNVKQRGTFFEVSCFEGTVKVSTGKHTTILQVGDNVKLVDGEPIMGKNSFDQPQWTQNRSYFQRTPVSEVLAELERQYDITVTTENVDTAQLFTGGFVQDNLQDALRAISEPLGLKHEILKPRMVRFSKHE</sequence>
<evidence type="ECO:0000259" key="2">
    <source>
        <dbReference type="Pfam" id="PF04773"/>
    </source>
</evidence>
<evidence type="ECO:0000256" key="1">
    <source>
        <dbReference type="SAM" id="Phobius"/>
    </source>
</evidence>
<feature type="domain" description="Protein FecR C-terminal" evidence="3">
    <location>
        <begin position="232"/>
        <end position="290"/>
    </location>
</feature>
<dbReference type="InterPro" id="IPR006860">
    <property type="entry name" value="FecR"/>
</dbReference>
<dbReference type="PANTHER" id="PTHR30273">
    <property type="entry name" value="PERIPLASMIC SIGNAL SENSOR AND SIGMA FACTOR ACTIVATOR FECR-RELATED"/>
    <property type="match status" value="1"/>
</dbReference>
<reference evidence="4" key="1">
    <citation type="submission" date="2020-01" db="EMBL/GenBank/DDBJ databases">
        <title>Muricauda ochracea sp. nov., isolated from a tidal flat of Garorim bay in Korea.</title>
        <authorList>
            <person name="Kim D."/>
            <person name="Yoo Y."/>
            <person name="Kim J.-J."/>
        </authorList>
    </citation>
    <scope>NUCLEOTIDE SEQUENCE</scope>
    <source>
        <strain evidence="4">JGD-17</strain>
    </source>
</reference>
<gene>
    <name evidence="4" type="ORF">GTQ34_10720</name>
</gene>
<dbReference type="EMBL" id="JAAABI010000003">
    <property type="protein sequence ID" value="NAY92393.1"/>
    <property type="molecule type" value="Genomic_DNA"/>
</dbReference>
<proteinExistence type="predicted"/>
<name>A0A964WY31_9FLAO</name>
<feature type="domain" description="FecR protein" evidence="2">
    <location>
        <begin position="100"/>
        <end position="191"/>
    </location>
</feature>
<dbReference type="InterPro" id="IPR032508">
    <property type="entry name" value="FecR_C"/>
</dbReference>
<keyword evidence="1" id="KW-0812">Transmembrane</keyword>
<dbReference type="Pfam" id="PF04773">
    <property type="entry name" value="FecR"/>
    <property type="match status" value="1"/>
</dbReference>
<keyword evidence="5" id="KW-1185">Reference proteome</keyword>